<dbReference type="Proteomes" id="UP000177905">
    <property type="component" value="Unassembled WGS sequence"/>
</dbReference>
<comment type="caution">
    <text evidence="1">The sequence shown here is derived from an EMBL/GenBank/DDBJ whole genome shotgun (WGS) entry which is preliminary data.</text>
</comment>
<dbReference type="InterPro" id="IPR027417">
    <property type="entry name" value="P-loop_NTPase"/>
</dbReference>
<evidence type="ECO:0008006" key="3">
    <source>
        <dbReference type="Google" id="ProtNLM"/>
    </source>
</evidence>
<evidence type="ECO:0000313" key="2">
    <source>
        <dbReference type="Proteomes" id="UP000177905"/>
    </source>
</evidence>
<dbReference type="PANTHER" id="PTHR11669">
    <property type="entry name" value="REPLICATION FACTOR C / DNA POLYMERASE III GAMMA-TAU SUBUNIT"/>
    <property type="match status" value="1"/>
</dbReference>
<organism evidence="1 2">
    <name type="scientific">candidate division WOR-1 bacterium RIFOXYB2_FULL_36_35</name>
    <dbReference type="NCBI Taxonomy" id="1802578"/>
    <lineage>
        <taxon>Bacteria</taxon>
        <taxon>Bacillati</taxon>
        <taxon>Saganbacteria</taxon>
    </lineage>
</organism>
<gene>
    <name evidence="1" type="ORF">A2290_02120</name>
</gene>
<reference evidence="1 2" key="1">
    <citation type="journal article" date="2016" name="Nat. Commun.">
        <title>Thousands of microbial genomes shed light on interconnected biogeochemical processes in an aquifer system.</title>
        <authorList>
            <person name="Anantharaman K."/>
            <person name="Brown C.T."/>
            <person name="Hug L.A."/>
            <person name="Sharon I."/>
            <person name="Castelle C.J."/>
            <person name="Probst A.J."/>
            <person name="Thomas B.C."/>
            <person name="Singh A."/>
            <person name="Wilkins M.J."/>
            <person name="Karaoz U."/>
            <person name="Brodie E.L."/>
            <person name="Williams K.H."/>
            <person name="Hubbard S.S."/>
            <person name="Banfield J.F."/>
        </authorList>
    </citation>
    <scope>NUCLEOTIDE SEQUENCE [LARGE SCALE GENOMIC DNA]</scope>
</reference>
<dbReference type="Pfam" id="PF13177">
    <property type="entry name" value="DNA_pol3_delta2"/>
    <property type="match status" value="1"/>
</dbReference>
<name>A0A1F4S9I9_UNCSA</name>
<dbReference type="SUPFAM" id="SSF52540">
    <property type="entry name" value="P-loop containing nucleoside triphosphate hydrolases"/>
    <property type="match status" value="1"/>
</dbReference>
<accession>A0A1F4S9I9</accession>
<dbReference type="EMBL" id="MEUA01000009">
    <property type="protein sequence ID" value="OGC16403.1"/>
    <property type="molecule type" value="Genomic_DNA"/>
</dbReference>
<dbReference type="AlphaFoldDB" id="A0A1F4S9I9"/>
<dbReference type="Gene3D" id="3.40.50.300">
    <property type="entry name" value="P-loop containing nucleotide triphosphate hydrolases"/>
    <property type="match status" value="1"/>
</dbReference>
<sequence>MESRTQKILSGIIKNGKVSNAYLFTGGDNQTKFDMAINFASQLNCSNQIKPCNLCLHCEKIKKNKHPDVIIIEKDGNSIKIEQIRNIKNLTKYGPSEGNWQVIIITEADKITTEAANSFLKILEEPAKNVVFILISNREGILPKTILSRCQRIIFEDTLPADPTPQAKEIASRIESENFNFIEISELLADKKTAAEILQEIFSIYVTAHKVKQAKIILETLKGMERNANHKLAIDALCIKLWNKN</sequence>
<proteinExistence type="predicted"/>
<protein>
    <recommendedName>
        <fullName evidence="3">DNA polymerase III subunit delta</fullName>
    </recommendedName>
</protein>
<evidence type="ECO:0000313" key="1">
    <source>
        <dbReference type="EMBL" id="OGC16403.1"/>
    </source>
</evidence>
<dbReference type="InterPro" id="IPR050238">
    <property type="entry name" value="DNA_Rep/Repair_Clamp_Loader"/>
</dbReference>
<dbReference type="PANTHER" id="PTHR11669:SF8">
    <property type="entry name" value="DNA POLYMERASE III SUBUNIT DELTA"/>
    <property type="match status" value="1"/>
</dbReference>
<dbReference type="GO" id="GO:0006261">
    <property type="term" value="P:DNA-templated DNA replication"/>
    <property type="evidence" value="ECO:0007669"/>
    <property type="project" value="TreeGrafter"/>
</dbReference>